<dbReference type="InterPro" id="IPR056884">
    <property type="entry name" value="NPHP3-like_N"/>
</dbReference>
<dbReference type="HOGENOM" id="CLU_000288_34_23_1"/>
<proteinExistence type="predicted"/>
<sequence>MDPLSMTASIIAILQLTSALTSYINDAKNATKEQAQLAIEASNLYGLLTALRFRVEEARYNDPWFNQVKLLGTENGPLDQFKDVLETIVKQLPSSRKRDQVKSILLWKLSKKEVENTLSRIERLKSLINCALTNDLTTLSKAIHDDVVAIKEQNEKLQSSTEAIHGGVIVAKEQIETLVDHGRPNMVTIGELRNGLSQWLGLPDPSPNYHAALRKRHPRTGLWLLNGQDFLDWKSSTSSLMWLHGNAGCGKTVLSSATLQHVLEHRQSQPDMIVSYFYFDFNDVEKQSWQKAIRLSLFQFALQCSGILEDLEKLYQNCGKGQQQPSEAAIQSLFREAVAHPGQKFIFLDALDECSDREDLLSFLVELMGSKPRDLHVLATSRREKDIEDELSSVANHNVNIQSALVDADICVYIHDRMATDKSLKKWPPSVQDEITTVLMDKAGGMRTLSSLPKTLDETYNRILQGLGSTNQLQTAIKALRWLCFSDRPLLLAEMVEIFAIENGDRRGFFPEERLPDPKDVMVICSSLITFNSIENEEGDNELQHSGIEGENSSQDRGEDGRKVRVQLAHFSVKEFLLSDRCAFRLEFRPQICHLVIAEGCLHYLLHLSQNGPLTEEVVKEYPLALYAAEYWWQHAQNLRGTLNDTLSDLVLRLLTDDTALLSWLQLYEIDIPWQGFQLHLWSNEIAQSLYYAAYIGVPQIVERMIERAVDVNAQGGLHGSALQAASFCGHEKVVKMLIDAGADVNAQGGEYGNALQAASVCGHEKVVKMLMDAGADINTQGGRHHNALHAASERGHEKVVKMLVDAGADVHAQGGFYGNSLQAASFHGDEKVAKMLMDAGADVNAQGGEYGNALQAASLCGHEKVMPERMSMLKEGNAGADVNAQGGEYGNALQAASVCGHEKVVKMLIDVGADVNAQGGFYGNSLQAASVHGHEKVVKILMDAGADVHTQGGYYGNALQAASVHGDEKVVKMLMDAGADVHTQGGAYSNALQAASVRGHEKVVKMLIDAGADVNAQGGAYANSLQAASAPGHEKVVKMLMDAGADVNAQGGFYGNSLQAASERGHEKVVKMLIDAGAVNWGDAVIFSSK</sequence>
<dbReference type="Proteomes" id="UP000053617">
    <property type="component" value="Unassembled WGS sequence"/>
</dbReference>
<dbReference type="InterPro" id="IPR027417">
    <property type="entry name" value="P-loop_NTPase"/>
</dbReference>
<dbReference type="RefSeq" id="XP_013272587.1">
    <property type="nucleotide sequence ID" value="XM_013417133.1"/>
</dbReference>
<dbReference type="Gene3D" id="3.40.50.300">
    <property type="entry name" value="P-loop containing nucleotide triphosphate hydrolases"/>
    <property type="match status" value="1"/>
</dbReference>
<protein>
    <recommendedName>
        <fullName evidence="6">Nephrocystin 3-like N-terminal domain-containing protein</fullName>
    </recommendedName>
</protein>
<feature type="repeat" description="ANK" evidence="3">
    <location>
        <begin position="988"/>
        <end position="1020"/>
    </location>
</feature>
<dbReference type="Gene3D" id="1.25.40.20">
    <property type="entry name" value="Ankyrin repeat-containing domain"/>
    <property type="match status" value="3"/>
</dbReference>
<dbReference type="PANTHER" id="PTHR24198">
    <property type="entry name" value="ANKYRIN REPEAT AND PROTEIN KINASE DOMAIN-CONTAINING PROTEIN"/>
    <property type="match status" value="1"/>
</dbReference>
<reference evidence="7 8" key="1">
    <citation type="submission" date="2015-01" db="EMBL/GenBank/DDBJ databases">
        <title>The Genome Sequence of Rhinocladiella mackenzie CBS 650.93.</title>
        <authorList>
            <consortium name="The Broad Institute Genomics Platform"/>
            <person name="Cuomo C."/>
            <person name="de Hoog S."/>
            <person name="Gorbushina A."/>
            <person name="Stielow B."/>
            <person name="Teixiera M."/>
            <person name="Abouelleil A."/>
            <person name="Chapman S.B."/>
            <person name="Priest M."/>
            <person name="Young S.K."/>
            <person name="Wortman J."/>
            <person name="Nusbaum C."/>
            <person name="Birren B."/>
        </authorList>
    </citation>
    <scope>NUCLEOTIDE SEQUENCE [LARGE SCALE GENOMIC DNA]</scope>
    <source>
        <strain evidence="7 8">CBS 650.93</strain>
    </source>
</reference>
<dbReference type="AlphaFoldDB" id="A0A0D2IQK1"/>
<dbReference type="PRINTS" id="PR01415">
    <property type="entry name" value="ANKYRIN"/>
</dbReference>
<evidence type="ECO:0000313" key="7">
    <source>
        <dbReference type="EMBL" id="KIX05451.1"/>
    </source>
</evidence>
<feature type="domain" description="Nephrocystin 3-like N-terminal" evidence="6">
    <location>
        <begin position="220"/>
        <end position="382"/>
    </location>
</feature>
<dbReference type="EMBL" id="KN847478">
    <property type="protein sequence ID" value="KIX05451.1"/>
    <property type="molecule type" value="Genomic_DNA"/>
</dbReference>
<evidence type="ECO:0000256" key="3">
    <source>
        <dbReference type="PROSITE-ProRule" id="PRU00023"/>
    </source>
</evidence>
<keyword evidence="1" id="KW-0677">Repeat</keyword>
<dbReference type="InterPro" id="IPR036770">
    <property type="entry name" value="Ankyrin_rpt-contain_sf"/>
</dbReference>
<dbReference type="InterPro" id="IPR002110">
    <property type="entry name" value="Ankyrin_rpt"/>
</dbReference>
<feature type="repeat" description="ANK" evidence="3">
    <location>
        <begin position="1021"/>
        <end position="1053"/>
    </location>
</feature>
<feature type="chain" id="PRO_5002260892" description="Nephrocystin 3-like N-terminal domain-containing protein" evidence="5">
    <location>
        <begin position="20"/>
        <end position="1091"/>
    </location>
</feature>
<keyword evidence="5" id="KW-0732">Signal</keyword>
<evidence type="ECO:0000256" key="5">
    <source>
        <dbReference type="SAM" id="SignalP"/>
    </source>
</evidence>
<organism evidence="7 8">
    <name type="scientific">Rhinocladiella mackenziei CBS 650.93</name>
    <dbReference type="NCBI Taxonomy" id="1442369"/>
    <lineage>
        <taxon>Eukaryota</taxon>
        <taxon>Fungi</taxon>
        <taxon>Dikarya</taxon>
        <taxon>Ascomycota</taxon>
        <taxon>Pezizomycotina</taxon>
        <taxon>Eurotiomycetes</taxon>
        <taxon>Chaetothyriomycetidae</taxon>
        <taxon>Chaetothyriales</taxon>
        <taxon>Herpotrichiellaceae</taxon>
        <taxon>Rhinocladiella</taxon>
    </lineage>
</organism>
<dbReference type="PROSITE" id="PS50088">
    <property type="entry name" value="ANK_REPEAT"/>
    <property type="match status" value="9"/>
</dbReference>
<dbReference type="SUPFAM" id="SSF48403">
    <property type="entry name" value="Ankyrin repeat"/>
    <property type="match status" value="1"/>
</dbReference>
<dbReference type="GO" id="GO:0005737">
    <property type="term" value="C:cytoplasm"/>
    <property type="evidence" value="ECO:0007669"/>
    <property type="project" value="TreeGrafter"/>
</dbReference>
<dbReference type="VEuPathDB" id="FungiDB:Z518_06323"/>
<feature type="repeat" description="ANK" evidence="3">
    <location>
        <begin position="927"/>
        <end position="954"/>
    </location>
</feature>
<feature type="signal peptide" evidence="5">
    <location>
        <begin position="1"/>
        <end position="19"/>
    </location>
</feature>
<dbReference type="STRING" id="1442369.A0A0D2IQK1"/>
<feature type="repeat" description="ANK" evidence="3">
    <location>
        <begin position="822"/>
        <end position="849"/>
    </location>
</feature>
<dbReference type="SMART" id="SM00248">
    <property type="entry name" value="ANK"/>
    <property type="match status" value="11"/>
</dbReference>
<feature type="repeat" description="ANK" evidence="3">
    <location>
        <begin position="751"/>
        <end position="783"/>
    </location>
</feature>
<dbReference type="Pfam" id="PF12796">
    <property type="entry name" value="Ank_2"/>
    <property type="match status" value="3"/>
</dbReference>
<evidence type="ECO:0000256" key="4">
    <source>
        <dbReference type="SAM" id="MobiDB-lite"/>
    </source>
</evidence>
<dbReference type="OrthoDB" id="1577640at2759"/>
<feature type="repeat" description="ANK" evidence="3">
    <location>
        <begin position="889"/>
        <end position="921"/>
    </location>
</feature>
<accession>A0A0D2IQK1</accession>
<evidence type="ECO:0000313" key="8">
    <source>
        <dbReference type="Proteomes" id="UP000053617"/>
    </source>
</evidence>
<dbReference type="SUPFAM" id="SSF52540">
    <property type="entry name" value="P-loop containing nucleoside triphosphate hydrolases"/>
    <property type="match status" value="1"/>
</dbReference>
<keyword evidence="8" id="KW-1185">Reference proteome</keyword>
<feature type="repeat" description="ANK" evidence="3">
    <location>
        <begin position="955"/>
        <end position="987"/>
    </location>
</feature>
<evidence type="ECO:0000256" key="1">
    <source>
        <dbReference type="ARBA" id="ARBA00022737"/>
    </source>
</evidence>
<dbReference type="PANTHER" id="PTHR24198:SF165">
    <property type="entry name" value="ANKYRIN REPEAT-CONTAINING PROTEIN-RELATED"/>
    <property type="match status" value="1"/>
</dbReference>
<dbReference type="Pfam" id="PF00023">
    <property type="entry name" value="Ank"/>
    <property type="match status" value="1"/>
</dbReference>
<gene>
    <name evidence="7" type="ORF">Z518_06323</name>
</gene>
<evidence type="ECO:0000259" key="6">
    <source>
        <dbReference type="Pfam" id="PF24883"/>
    </source>
</evidence>
<keyword evidence="2 3" id="KW-0040">ANK repeat</keyword>
<evidence type="ECO:0000256" key="2">
    <source>
        <dbReference type="ARBA" id="ARBA00023043"/>
    </source>
</evidence>
<dbReference type="GeneID" id="25294394"/>
<feature type="region of interest" description="Disordered" evidence="4">
    <location>
        <begin position="539"/>
        <end position="560"/>
    </location>
</feature>
<feature type="repeat" description="ANK" evidence="3">
    <location>
        <begin position="784"/>
        <end position="816"/>
    </location>
</feature>
<feature type="repeat" description="ANK" evidence="3">
    <location>
        <begin position="718"/>
        <end position="750"/>
    </location>
</feature>
<dbReference type="Pfam" id="PF24883">
    <property type="entry name" value="NPHP3_N"/>
    <property type="match status" value="1"/>
</dbReference>
<dbReference type="PROSITE" id="PS50297">
    <property type="entry name" value="ANK_REP_REGION"/>
    <property type="match status" value="6"/>
</dbReference>
<name>A0A0D2IQK1_9EURO</name>